<comment type="caution">
    <text evidence="1">The sequence shown here is derived from an EMBL/GenBank/DDBJ whole genome shotgun (WGS) entry which is preliminary data.</text>
</comment>
<dbReference type="EMBL" id="BMKR01000002">
    <property type="protein sequence ID" value="GGF63873.1"/>
    <property type="molecule type" value="Genomic_DNA"/>
</dbReference>
<sequence>MLKNEIQKVIARNTLLKVHLISGETYTGVCELKGISDSLYINTGQNCIKVPFWTIKRIKVM</sequence>
<protein>
    <submittedName>
        <fullName evidence="1">Uncharacterized protein</fullName>
    </submittedName>
</protein>
<accession>A0A917C1S3</accession>
<dbReference type="AlphaFoldDB" id="A0A917C1S3"/>
<evidence type="ECO:0000313" key="1">
    <source>
        <dbReference type="EMBL" id="GGF63873.1"/>
    </source>
</evidence>
<proteinExistence type="predicted"/>
<keyword evidence="2" id="KW-1185">Reference proteome</keyword>
<reference evidence="1" key="2">
    <citation type="submission" date="2020-09" db="EMBL/GenBank/DDBJ databases">
        <authorList>
            <person name="Sun Q."/>
            <person name="Zhou Y."/>
        </authorList>
    </citation>
    <scope>NUCLEOTIDE SEQUENCE</scope>
    <source>
        <strain evidence="1">CGMCC 1.16134</strain>
    </source>
</reference>
<dbReference type="Proteomes" id="UP000637643">
    <property type="component" value="Unassembled WGS sequence"/>
</dbReference>
<evidence type="ECO:0000313" key="2">
    <source>
        <dbReference type="Proteomes" id="UP000637643"/>
    </source>
</evidence>
<name>A0A917C1S3_9BACL</name>
<gene>
    <name evidence="1" type="ORF">GCM10010912_06190</name>
</gene>
<organism evidence="1 2">
    <name type="scientific">Paenibacillus albidus</name>
    <dbReference type="NCBI Taxonomy" id="2041023"/>
    <lineage>
        <taxon>Bacteria</taxon>
        <taxon>Bacillati</taxon>
        <taxon>Bacillota</taxon>
        <taxon>Bacilli</taxon>
        <taxon>Bacillales</taxon>
        <taxon>Paenibacillaceae</taxon>
        <taxon>Paenibacillus</taxon>
    </lineage>
</organism>
<reference evidence="1" key="1">
    <citation type="journal article" date="2014" name="Int. J. Syst. Evol. Microbiol.">
        <title>Complete genome sequence of Corynebacterium casei LMG S-19264T (=DSM 44701T), isolated from a smear-ripened cheese.</title>
        <authorList>
            <consortium name="US DOE Joint Genome Institute (JGI-PGF)"/>
            <person name="Walter F."/>
            <person name="Albersmeier A."/>
            <person name="Kalinowski J."/>
            <person name="Ruckert C."/>
        </authorList>
    </citation>
    <scope>NUCLEOTIDE SEQUENCE</scope>
    <source>
        <strain evidence="1">CGMCC 1.16134</strain>
    </source>
</reference>